<accession>A0A6L2MZ56</accession>
<dbReference type="PANTHER" id="PTHR35686:SF1">
    <property type="entry name" value="KINETOCHORE PROTEIN"/>
    <property type="match status" value="1"/>
</dbReference>
<protein>
    <submittedName>
        <fullName evidence="1">Potassium transporter</fullName>
    </submittedName>
</protein>
<comment type="caution">
    <text evidence="1">The sequence shown here is derived from an EMBL/GenBank/DDBJ whole genome shotgun (WGS) entry which is preliminary data.</text>
</comment>
<dbReference type="PANTHER" id="PTHR35686">
    <property type="entry name" value="KINETOCHORE PROTEIN"/>
    <property type="match status" value="1"/>
</dbReference>
<evidence type="ECO:0000313" key="1">
    <source>
        <dbReference type="EMBL" id="GEU79160.1"/>
    </source>
</evidence>
<dbReference type="EMBL" id="BKCJ010007815">
    <property type="protein sequence ID" value="GEU79160.1"/>
    <property type="molecule type" value="Genomic_DNA"/>
</dbReference>
<dbReference type="AlphaFoldDB" id="A0A6L2MZ56"/>
<proteinExistence type="predicted"/>
<gene>
    <name evidence="1" type="ORF">Tci_051138</name>
</gene>
<name>A0A6L2MZ56_TANCI</name>
<organism evidence="1">
    <name type="scientific">Tanacetum cinerariifolium</name>
    <name type="common">Dalmatian daisy</name>
    <name type="synonym">Chrysanthemum cinerariifolium</name>
    <dbReference type="NCBI Taxonomy" id="118510"/>
    <lineage>
        <taxon>Eukaryota</taxon>
        <taxon>Viridiplantae</taxon>
        <taxon>Streptophyta</taxon>
        <taxon>Embryophyta</taxon>
        <taxon>Tracheophyta</taxon>
        <taxon>Spermatophyta</taxon>
        <taxon>Magnoliopsida</taxon>
        <taxon>eudicotyledons</taxon>
        <taxon>Gunneridae</taxon>
        <taxon>Pentapetalae</taxon>
        <taxon>asterids</taxon>
        <taxon>campanulids</taxon>
        <taxon>Asterales</taxon>
        <taxon>Asteraceae</taxon>
        <taxon>Asteroideae</taxon>
        <taxon>Anthemideae</taxon>
        <taxon>Anthemidinae</taxon>
        <taxon>Tanacetum</taxon>
    </lineage>
</organism>
<sequence length="90" mass="10443">MNEDRVSFGVPPQRKGEVQILSQLDMLRDANEVVYERSHSSLLKKRQADMCIEDDVEFPIFVNNDEFTFTPEKASAYNSDEEIISDDERL</sequence>
<reference evidence="1" key="1">
    <citation type="journal article" date="2019" name="Sci. Rep.">
        <title>Draft genome of Tanacetum cinerariifolium, the natural source of mosquito coil.</title>
        <authorList>
            <person name="Yamashiro T."/>
            <person name="Shiraishi A."/>
            <person name="Satake H."/>
            <person name="Nakayama K."/>
        </authorList>
    </citation>
    <scope>NUCLEOTIDE SEQUENCE</scope>
</reference>